<dbReference type="InterPro" id="IPR024567">
    <property type="entry name" value="RNase_HII/HIII_dom"/>
</dbReference>
<dbReference type="FunFam" id="1.10.10.460:FF:000001">
    <property type="entry name" value="Ribonuclease"/>
    <property type="match status" value="1"/>
</dbReference>
<dbReference type="RefSeq" id="XP_003071226.1">
    <property type="nucleotide sequence ID" value="XM_003071180.1"/>
</dbReference>
<dbReference type="Pfam" id="PF01351">
    <property type="entry name" value="RNase_HII"/>
    <property type="match status" value="1"/>
</dbReference>
<organism evidence="12 13">
    <name type="scientific">Coccidioides posadasii (strain C735)</name>
    <name type="common">Valley fever fungus</name>
    <dbReference type="NCBI Taxonomy" id="222929"/>
    <lineage>
        <taxon>Eukaryota</taxon>
        <taxon>Fungi</taxon>
        <taxon>Dikarya</taxon>
        <taxon>Ascomycota</taxon>
        <taxon>Pezizomycotina</taxon>
        <taxon>Eurotiomycetes</taxon>
        <taxon>Eurotiomycetidae</taxon>
        <taxon>Onygenales</taxon>
        <taxon>Onygenaceae</taxon>
        <taxon>Coccidioides</taxon>
    </lineage>
</organism>
<dbReference type="InterPro" id="IPR001352">
    <property type="entry name" value="RNase_HII/HIII"/>
</dbReference>
<evidence type="ECO:0000256" key="9">
    <source>
        <dbReference type="RuleBase" id="RU003515"/>
    </source>
</evidence>
<dbReference type="PANTHER" id="PTHR10954:SF7">
    <property type="entry name" value="RIBONUCLEASE H2 SUBUNIT A"/>
    <property type="match status" value="1"/>
</dbReference>
<evidence type="ECO:0000256" key="3">
    <source>
        <dbReference type="ARBA" id="ARBA00007058"/>
    </source>
</evidence>
<reference evidence="12 13" key="1">
    <citation type="journal article" date="2009" name="Genome Res.">
        <title>Comparative genomic analyses of the human fungal pathogens Coccidioides and their relatives.</title>
        <authorList>
            <person name="Sharpton T.J."/>
            <person name="Stajich J.E."/>
            <person name="Rounsley S.D."/>
            <person name="Gardner M.J."/>
            <person name="Wortman J.R."/>
            <person name="Jordar V.S."/>
            <person name="Maiti R."/>
            <person name="Kodira C.D."/>
            <person name="Neafsey D.E."/>
            <person name="Zeng Q."/>
            <person name="Hung C.-Y."/>
            <person name="McMahan C."/>
            <person name="Muszewska A."/>
            <person name="Grynberg M."/>
            <person name="Mandel M.A."/>
            <person name="Kellner E.M."/>
            <person name="Barker B.M."/>
            <person name="Galgiani J.N."/>
            <person name="Orbach M.J."/>
            <person name="Kirkland T.N."/>
            <person name="Cole G.T."/>
            <person name="Henn M.R."/>
            <person name="Birren B.W."/>
            <person name="Taylor J.W."/>
        </authorList>
    </citation>
    <scope>NUCLEOTIDE SEQUENCE [LARGE SCALE GENOMIC DNA]</scope>
    <source>
        <strain evidence="13">C735</strain>
    </source>
</reference>
<evidence type="ECO:0000256" key="5">
    <source>
        <dbReference type="ARBA" id="ARBA00022723"/>
    </source>
</evidence>
<evidence type="ECO:0000256" key="6">
    <source>
        <dbReference type="ARBA" id="ARBA00022759"/>
    </source>
</evidence>
<dbReference type="OrthoDB" id="7462577at2759"/>
<dbReference type="GO" id="GO:0003723">
    <property type="term" value="F:RNA binding"/>
    <property type="evidence" value="ECO:0007669"/>
    <property type="project" value="UniProtKB-UniRule"/>
</dbReference>
<dbReference type="VEuPathDB" id="FungiDB:CPC735_037870"/>
<feature type="region of interest" description="Disordered" evidence="10">
    <location>
        <begin position="1"/>
        <end position="24"/>
    </location>
</feature>
<keyword evidence="7 8" id="KW-0378">Hydrolase</keyword>
<evidence type="ECO:0000256" key="2">
    <source>
        <dbReference type="ARBA" id="ARBA00001946"/>
    </source>
</evidence>
<dbReference type="KEGG" id="cpw:9696721"/>
<dbReference type="HOGENOM" id="CLU_036532_0_0_1"/>
<gene>
    <name evidence="12" type="ORF">CPC735_037870</name>
</gene>
<dbReference type="InterPro" id="IPR023160">
    <property type="entry name" value="RNase_HII_hlx-loop-hlx_cap_dom"/>
</dbReference>
<dbReference type="GO" id="GO:0006298">
    <property type="term" value="P:mismatch repair"/>
    <property type="evidence" value="ECO:0007669"/>
    <property type="project" value="TreeGrafter"/>
</dbReference>
<dbReference type="InterPro" id="IPR004649">
    <property type="entry name" value="RNase_H2_suA"/>
</dbReference>
<dbReference type="GO" id="GO:0004523">
    <property type="term" value="F:RNA-DNA hybrid ribonuclease activity"/>
    <property type="evidence" value="ECO:0007669"/>
    <property type="project" value="UniProtKB-UniRule"/>
</dbReference>
<dbReference type="EMBL" id="ACFW01000012">
    <property type="protein sequence ID" value="EER29081.1"/>
    <property type="molecule type" value="Genomic_DNA"/>
</dbReference>
<evidence type="ECO:0000313" key="12">
    <source>
        <dbReference type="EMBL" id="EER29081.1"/>
    </source>
</evidence>
<dbReference type="InterPro" id="IPR012337">
    <property type="entry name" value="RNaseH-like_sf"/>
</dbReference>
<dbReference type="CDD" id="cd07181">
    <property type="entry name" value="RNase_HII_eukaryota_like"/>
    <property type="match status" value="1"/>
</dbReference>
<comment type="caution">
    <text evidence="12">The sequence shown here is derived from an EMBL/GenBank/DDBJ whole genome shotgun (WGS) entry which is preliminary data.</text>
</comment>
<comment type="similarity">
    <text evidence="3">Belongs to the RNase HII family. Eukaryotic subfamily.</text>
</comment>
<dbReference type="PROSITE" id="PS51975">
    <property type="entry name" value="RNASE_H_2"/>
    <property type="match status" value="1"/>
</dbReference>
<dbReference type="Gene3D" id="1.10.10.460">
    <property type="entry name" value="Ribonuclease hii. Domain 2"/>
    <property type="match status" value="1"/>
</dbReference>
<feature type="binding site" evidence="8">
    <location>
        <position position="191"/>
    </location>
    <ligand>
        <name>a divalent metal cation</name>
        <dbReference type="ChEBI" id="CHEBI:60240"/>
    </ligand>
</feature>
<evidence type="ECO:0000256" key="1">
    <source>
        <dbReference type="ARBA" id="ARBA00000077"/>
    </source>
</evidence>
<dbReference type="GO" id="GO:0032299">
    <property type="term" value="C:ribonuclease H2 complex"/>
    <property type="evidence" value="ECO:0007669"/>
    <property type="project" value="TreeGrafter"/>
</dbReference>
<keyword evidence="6 8" id="KW-0255">Endonuclease</keyword>
<comment type="catalytic activity">
    <reaction evidence="1 8 9">
        <text>Endonucleolytic cleavage to 5'-phosphomonoester.</text>
        <dbReference type="EC" id="3.1.26.4"/>
    </reaction>
</comment>
<evidence type="ECO:0000256" key="4">
    <source>
        <dbReference type="ARBA" id="ARBA00022722"/>
    </source>
</evidence>
<evidence type="ECO:0000256" key="10">
    <source>
        <dbReference type="SAM" id="MobiDB-lite"/>
    </source>
</evidence>
<name>C5P2H8_COCP7</name>
<dbReference type="AlphaFoldDB" id="C5P2H8"/>
<feature type="binding site" evidence="8">
    <location>
        <position position="74"/>
    </location>
    <ligand>
        <name>a divalent metal cation</name>
        <dbReference type="ChEBI" id="CHEBI:60240"/>
    </ligand>
</feature>
<feature type="binding site" evidence="8">
    <location>
        <position position="75"/>
    </location>
    <ligand>
        <name>a divalent metal cation</name>
        <dbReference type="ChEBI" id="CHEBI:60240"/>
    </ligand>
</feature>
<accession>C5P2H8</accession>
<comment type="function">
    <text evidence="9">Endonuclease that specifically degrades the RNA of RNA-DNA hybrids.</text>
</comment>
<dbReference type="Proteomes" id="UP000009084">
    <property type="component" value="Unassembled WGS sequence"/>
</dbReference>
<evidence type="ECO:0000313" key="13">
    <source>
        <dbReference type="Proteomes" id="UP000009084"/>
    </source>
</evidence>
<evidence type="ECO:0000259" key="11">
    <source>
        <dbReference type="PROSITE" id="PS51975"/>
    </source>
</evidence>
<dbReference type="EC" id="3.1.26.4" evidence="9"/>
<dbReference type="FunFam" id="3.30.420.10:FF:000016">
    <property type="entry name" value="Ribonuclease"/>
    <property type="match status" value="1"/>
</dbReference>
<keyword evidence="4 8" id="KW-0540">Nuclease</keyword>
<dbReference type="InterPro" id="IPR036397">
    <property type="entry name" value="RNaseH_sf"/>
</dbReference>
<protein>
    <recommendedName>
        <fullName evidence="9">Ribonuclease</fullName>
        <ecNumber evidence="9">3.1.26.4</ecNumber>
    </recommendedName>
</protein>
<proteinExistence type="inferred from homology"/>
<evidence type="ECO:0000256" key="7">
    <source>
        <dbReference type="ARBA" id="ARBA00022801"/>
    </source>
</evidence>
<feature type="domain" description="RNase H type-2" evidence="11">
    <location>
        <begin position="68"/>
        <end position="308"/>
    </location>
</feature>
<comment type="cofactor">
    <cofactor evidence="8">
        <name>Mn(2+)</name>
        <dbReference type="ChEBI" id="CHEBI:29035"/>
    </cofactor>
    <cofactor evidence="8">
        <name>Mg(2+)</name>
        <dbReference type="ChEBI" id="CHEBI:18420"/>
    </cofactor>
    <text evidence="8">Manganese or magnesium. Binds 1 divalent metal ion per monomer in the absence of substrate. May bind a second metal ion after substrate binding.</text>
</comment>
<dbReference type="SUPFAM" id="SSF53098">
    <property type="entry name" value="Ribonuclease H-like"/>
    <property type="match status" value="1"/>
</dbReference>
<dbReference type="PANTHER" id="PTHR10954">
    <property type="entry name" value="RIBONUCLEASE H2 SUBUNIT A"/>
    <property type="match status" value="1"/>
</dbReference>
<keyword evidence="5 8" id="KW-0479">Metal-binding</keyword>
<evidence type="ECO:0000256" key="8">
    <source>
        <dbReference type="PROSITE-ProRule" id="PRU01319"/>
    </source>
</evidence>
<comment type="cofactor">
    <cofactor evidence="2">
        <name>Mg(2+)</name>
        <dbReference type="ChEBI" id="CHEBI:18420"/>
    </cofactor>
</comment>
<dbReference type="Gene3D" id="3.30.420.10">
    <property type="entry name" value="Ribonuclease H-like superfamily/Ribonuclease H"/>
    <property type="match status" value="1"/>
</dbReference>
<dbReference type="NCBIfam" id="TIGR00729">
    <property type="entry name" value="ribonuclease HII"/>
    <property type="match status" value="1"/>
</dbReference>
<sequence>MGDSEDEQNNVSHDAPSSSIYHPPSIHRSSLLSGQSYAHYSSCPAAITPCAAGNSTWSHPDHSIPPTPCVLGVDEAGRGPVLGPMVYSAFYLPMPLHHSLLAEEHQFNDSKVLTPGIRSNLMRLLCTPDHPLHESCGWAIKLLSARDISSGMQRPGAAVYNLNAQAMDATVEIIRGVVEERGVDVKEVYIDTIGNPQTYQKKLERIFPSLKITVAKKADALFPCVSAASVCAKVTRDAALEICYEELQKQRAGMVEMEHMNDGWGSGYPSDSKCVTWLKKEMHPLFGWGNECRFSWGTAKDLLEVKAGLKVDWPAVEDDDTKMTQFFITASTENAEAQDELRDWYGRRPKEIF</sequence>
<dbReference type="GO" id="GO:0046872">
    <property type="term" value="F:metal ion binding"/>
    <property type="evidence" value="ECO:0007669"/>
    <property type="project" value="UniProtKB-KW"/>
</dbReference>
<dbReference type="GO" id="GO:0043137">
    <property type="term" value="P:DNA replication, removal of RNA primer"/>
    <property type="evidence" value="ECO:0007669"/>
    <property type="project" value="TreeGrafter"/>
</dbReference>